<dbReference type="PANTHER" id="PTHR24321:SF8">
    <property type="entry name" value="ESTRADIOL 17-BETA-DEHYDROGENASE 8-RELATED"/>
    <property type="match status" value="1"/>
</dbReference>
<dbReference type="GO" id="GO:0016491">
    <property type="term" value="F:oxidoreductase activity"/>
    <property type="evidence" value="ECO:0007669"/>
    <property type="project" value="UniProtKB-KW"/>
</dbReference>
<dbReference type="PRINTS" id="PR00080">
    <property type="entry name" value="SDRFAMILY"/>
</dbReference>
<evidence type="ECO:0000313" key="3">
    <source>
        <dbReference type="EMBL" id="PZV76386.1"/>
    </source>
</evidence>
<dbReference type="EMBL" id="QKTX01000025">
    <property type="protein sequence ID" value="PZV76386.1"/>
    <property type="molecule type" value="Genomic_DNA"/>
</dbReference>
<sequence length="271" mass="28769">MPTTLQGIETLGECTKKKMKNQKVAIVTGAGQGIGLEIARKLLDTGSNVIVNDLEKSLTEQAVANLSRLGKGAVMGCSGDSASEIVIQELIDLAMKNFGRIDQVVCNAGITLFGSFLDYSREDFTEVTRVNQAGTFFLTQAASQRMKDQPEGGAILFTSSVTAHQSHENLAAYAMSKAAIEMLAKNLVLELAPFGIRINTIAPGATLTERTTSDPDYASTWSKLTPIGRPASPEDIAEAAAFLLSDAARHITGQTLIVDGGWTSISPSPYA</sequence>
<proteinExistence type="inferred from homology"/>
<dbReference type="Pfam" id="PF13561">
    <property type="entry name" value="adh_short_C2"/>
    <property type="match status" value="1"/>
</dbReference>
<dbReference type="SUPFAM" id="SSF51735">
    <property type="entry name" value="NAD(P)-binding Rossmann-fold domains"/>
    <property type="match status" value="1"/>
</dbReference>
<organism evidence="3 4">
    <name type="scientific">Algoriphagus aquaeductus</name>
    <dbReference type="NCBI Taxonomy" id="475299"/>
    <lineage>
        <taxon>Bacteria</taxon>
        <taxon>Pseudomonadati</taxon>
        <taxon>Bacteroidota</taxon>
        <taxon>Cytophagia</taxon>
        <taxon>Cytophagales</taxon>
        <taxon>Cyclobacteriaceae</taxon>
        <taxon>Algoriphagus</taxon>
    </lineage>
</organism>
<dbReference type="PANTHER" id="PTHR24321">
    <property type="entry name" value="DEHYDROGENASES, SHORT CHAIN"/>
    <property type="match status" value="1"/>
</dbReference>
<dbReference type="FunFam" id="3.40.50.720:FF:000084">
    <property type="entry name" value="Short-chain dehydrogenase reductase"/>
    <property type="match status" value="1"/>
</dbReference>
<comment type="similarity">
    <text evidence="1">Belongs to the short-chain dehydrogenases/reductases (SDR) family.</text>
</comment>
<dbReference type="NCBIfam" id="NF005559">
    <property type="entry name" value="PRK07231.1"/>
    <property type="match status" value="1"/>
</dbReference>
<name>A0A326RKI7_9BACT</name>
<evidence type="ECO:0000256" key="1">
    <source>
        <dbReference type="ARBA" id="ARBA00006484"/>
    </source>
</evidence>
<evidence type="ECO:0000313" key="4">
    <source>
        <dbReference type="Proteomes" id="UP000248917"/>
    </source>
</evidence>
<protein>
    <submittedName>
        <fullName evidence="3">NAD(P)-dependent dehydrogenase (Short-subunit alcohol dehydrogenase family)</fullName>
    </submittedName>
</protein>
<keyword evidence="2" id="KW-0560">Oxidoreductase</keyword>
<dbReference type="PRINTS" id="PR00081">
    <property type="entry name" value="GDHRDH"/>
</dbReference>
<dbReference type="Gene3D" id="3.40.50.720">
    <property type="entry name" value="NAD(P)-binding Rossmann-like Domain"/>
    <property type="match status" value="1"/>
</dbReference>
<keyword evidence="4" id="KW-1185">Reference proteome</keyword>
<dbReference type="InterPro" id="IPR002347">
    <property type="entry name" value="SDR_fam"/>
</dbReference>
<gene>
    <name evidence="3" type="ORF">CLV31_12515</name>
</gene>
<comment type="caution">
    <text evidence="3">The sequence shown here is derived from an EMBL/GenBank/DDBJ whole genome shotgun (WGS) entry which is preliminary data.</text>
</comment>
<dbReference type="CDD" id="cd05233">
    <property type="entry name" value="SDR_c"/>
    <property type="match status" value="1"/>
</dbReference>
<accession>A0A326RKI7</accession>
<dbReference type="InterPro" id="IPR036291">
    <property type="entry name" value="NAD(P)-bd_dom_sf"/>
</dbReference>
<dbReference type="AlphaFoldDB" id="A0A326RKI7"/>
<reference evidence="3 4" key="1">
    <citation type="submission" date="2018-06" db="EMBL/GenBank/DDBJ databases">
        <title>Genomic Encyclopedia of Archaeal and Bacterial Type Strains, Phase II (KMG-II): from individual species to whole genera.</title>
        <authorList>
            <person name="Goeker M."/>
        </authorList>
    </citation>
    <scope>NUCLEOTIDE SEQUENCE [LARGE SCALE GENOMIC DNA]</scope>
    <source>
        <strain evidence="3 4">T4</strain>
    </source>
</reference>
<dbReference type="Proteomes" id="UP000248917">
    <property type="component" value="Unassembled WGS sequence"/>
</dbReference>
<evidence type="ECO:0000256" key="2">
    <source>
        <dbReference type="ARBA" id="ARBA00023002"/>
    </source>
</evidence>